<keyword evidence="2" id="KW-0812">Transmembrane</keyword>
<name>A0AAD5SAB4_9FUNG</name>
<reference evidence="5" key="1">
    <citation type="submission" date="2020-05" db="EMBL/GenBank/DDBJ databases">
        <title>Phylogenomic resolution of chytrid fungi.</title>
        <authorList>
            <person name="Stajich J.E."/>
            <person name="Amses K."/>
            <person name="Simmons R."/>
            <person name="Seto K."/>
            <person name="Myers J."/>
            <person name="Bonds A."/>
            <person name="Quandt C.A."/>
            <person name="Barry K."/>
            <person name="Liu P."/>
            <person name="Grigoriev I."/>
            <person name="Longcore J.E."/>
            <person name="James T.Y."/>
        </authorList>
    </citation>
    <scope>NUCLEOTIDE SEQUENCE</scope>
    <source>
        <strain evidence="5">JEL0318</strain>
    </source>
</reference>
<feature type="transmembrane region" description="Helical" evidence="2">
    <location>
        <begin position="226"/>
        <end position="244"/>
    </location>
</feature>
<feature type="region of interest" description="Disordered" evidence="1">
    <location>
        <begin position="165"/>
        <end position="222"/>
    </location>
</feature>
<feature type="compositionally biased region" description="Polar residues" evidence="1">
    <location>
        <begin position="208"/>
        <end position="222"/>
    </location>
</feature>
<dbReference type="Pfam" id="PF00085">
    <property type="entry name" value="Thioredoxin"/>
    <property type="match status" value="1"/>
</dbReference>
<dbReference type="AlphaFoldDB" id="A0AAD5SAB4"/>
<dbReference type="InterPro" id="IPR036249">
    <property type="entry name" value="Thioredoxin-like_sf"/>
</dbReference>
<feature type="signal peptide" evidence="3">
    <location>
        <begin position="1"/>
        <end position="23"/>
    </location>
</feature>
<evidence type="ECO:0000313" key="5">
    <source>
        <dbReference type="EMBL" id="KAJ3048813.1"/>
    </source>
</evidence>
<dbReference type="Gene3D" id="3.40.30.10">
    <property type="entry name" value="Glutaredoxin"/>
    <property type="match status" value="1"/>
</dbReference>
<evidence type="ECO:0000256" key="1">
    <source>
        <dbReference type="SAM" id="MobiDB-lite"/>
    </source>
</evidence>
<evidence type="ECO:0000259" key="4">
    <source>
        <dbReference type="PROSITE" id="PS51352"/>
    </source>
</evidence>
<dbReference type="Proteomes" id="UP001212841">
    <property type="component" value="Unassembled WGS sequence"/>
</dbReference>
<keyword evidence="2" id="KW-0472">Membrane</keyword>
<protein>
    <recommendedName>
        <fullName evidence="4">Thioredoxin domain-containing protein</fullName>
    </recommendedName>
</protein>
<gene>
    <name evidence="5" type="ORF">HK097_010181</name>
</gene>
<accession>A0AAD5SAB4</accession>
<dbReference type="GO" id="GO:0005788">
    <property type="term" value="C:endoplasmic reticulum lumen"/>
    <property type="evidence" value="ECO:0007669"/>
    <property type="project" value="TreeGrafter"/>
</dbReference>
<keyword evidence="2" id="KW-1133">Transmembrane helix</keyword>
<dbReference type="GO" id="GO:0015035">
    <property type="term" value="F:protein-disulfide reductase activity"/>
    <property type="evidence" value="ECO:0007669"/>
    <property type="project" value="TreeGrafter"/>
</dbReference>
<dbReference type="InterPro" id="IPR013766">
    <property type="entry name" value="Thioredoxin_domain"/>
</dbReference>
<comment type="caution">
    <text evidence="5">The sequence shown here is derived from an EMBL/GenBank/DDBJ whole genome shotgun (WGS) entry which is preliminary data.</text>
</comment>
<dbReference type="SUPFAM" id="SSF52833">
    <property type="entry name" value="Thioredoxin-like"/>
    <property type="match status" value="1"/>
</dbReference>
<proteinExistence type="predicted"/>
<evidence type="ECO:0000256" key="3">
    <source>
        <dbReference type="SAM" id="SignalP"/>
    </source>
</evidence>
<dbReference type="PANTHER" id="PTHR45815:SF3">
    <property type="entry name" value="PROTEIN DISULFIDE-ISOMERASE A6"/>
    <property type="match status" value="1"/>
</dbReference>
<organism evidence="5 6">
    <name type="scientific">Rhizophlyctis rosea</name>
    <dbReference type="NCBI Taxonomy" id="64517"/>
    <lineage>
        <taxon>Eukaryota</taxon>
        <taxon>Fungi</taxon>
        <taxon>Fungi incertae sedis</taxon>
        <taxon>Chytridiomycota</taxon>
        <taxon>Chytridiomycota incertae sedis</taxon>
        <taxon>Chytridiomycetes</taxon>
        <taxon>Rhizophlyctidales</taxon>
        <taxon>Rhizophlyctidaceae</taxon>
        <taxon>Rhizophlyctis</taxon>
    </lineage>
</organism>
<dbReference type="PANTHER" id="PTHR45815">
    <property type="entry name" value="PROTEIN DISULFIDE-ISOMERASE A6"/>
    <property type="match status" value="1"/>
</dbReference>
<keyword evidence="6" id="KW-1185">Reference proteome</keyword>
<dbReference type="CDD" id="cd02961">
    <property type="entry name" value="PDI_a_family"/>
    <property type="match status" value="1"/>
</dbReference>
<feature type="domain" description="Thioredoxin" evidence="4">
    <location>
        <begin position="15"/>
        <end position="160"/>
    </location>
</feature>
<evidence type="ECO:0000256" key="2">
    <source>
        <dbReference type="SAM" id="Phobius"/>
    </source>
</evidence>
<keyword evidence="3" id="KW-0732">Signal</keyword>
<dbReference type="GO" id="GO:0034976">
    <property type="term" value="P:response to endoplasmic reticulum stress"/>
    <property type="evidence" value="ECO:0007669"/>
    <property type="project" value="TreeGrafter"/>
</dbReference>
<dbReference type="PROSITE" id="PS51352">
    <property type="entry name" value="THIOREDOXIN_2"/>
    <property type="match status" value="1"/>
</dbReference>
<sequence>MTRLHTLLLLIAALLALFTPLHAKKLTPEEKQHLKDEMHAADKKIHFIKESQVDVVTRESGVKVVFFGAQWCRYTQAFTPKWLEVQQQVDEDQERFGNVRMAKVDCTETYKDPNSLCHKTYQKYEGFPTVLIWVDGTPKGEYPDEDEAPKLLNYIKSIASSYRPKVEEKPAPAPAPAPVVESKPEPAPQAKKPVNFKAEQAPQPVADNVSSESTAQPSESDSSSTVAPILVFILVAGVVGLAVIKYRAAQSKKRGFPVSSSRYDGFSSHRESLLLWDAGNAIDKVA</sequence>
<evidence type="ECO:0000313" key="6">
    <source>
        <dbReference type="Proteomes" id="UP001212841"/>
    </source>
</evidence>
<dbReference type="EMBL" id="JADGJD010000734">
    <property type="protein sequence ID" value="KAJ3048813.1"/>
    <property type="molecule type" value="Genomic_DNA"/>
</dbReference>
<feature type="chain" id="PRO_5042148398" description="Thioredoxin domain-containing protein" evidence="3">
    <location>
        <begin position="24"/>
        <end position="286"/>
    </location>
</feature>